<dbReference type="PROSITE" id="PS51918">
    <property type="entry name" value="RADICAL_SAM"/>
    <property type="match status" value="1"/>
</dbReference>
<keyword evidence="6" id="KW-0408">Iron</keyword>
<gene>
    <name evidence="10" type="primary">fom3_2</name>
    <name evidence="10" type="ORF">NNJEOMEG_01643</name>
</gene>
<evidence type="ECO:0000313" key="11">
    <source>
        <dbReference type="Proteomes" id="UP000494245"/>
    </source>
</evidence>
<dbReference type="Proteomes" id="UP000494245">
    <property type="component" value="Unassembled WGS sequence"/>
</dbReference>
<dbReference type="Gene3D" id="3.40.50.280">
    <property type="entry name" value="Cobalamin-binding domain"/>
    <property type="match status" value="1"/>
</dbReference>
<dbReference type="PANTHER" id="PTHR43409">
    <property type="entry name" value="ANAEROBIC MAGNESIUM-PROTOPORPHYRIN IX MONOMETHYL ESTER CYCLASE-RELATED"/>
    <property type="match status" value="1"/>
</dbReference>
<dbReference type="PROSITE" id="PS51332">
    <property type="entry name" value="B12_BINDING"/>
    <property type="match status" value="1"/>
</dbReference>
<dbReference type="SFLD" id="SFLDG01123">
    <property type="entry name" value="methyltransferase_(Class_B)"/>
    <property type="match status" value="1"/>
</dbReference>
<evidence type="ECO:0000313" key="10">
    <source>
        <dbReference type="EMBL" id="GFK93808.1"/>
    </source>
</evidence>
<dbReference type="EMBL" id="BLTE01000006">
    <property type="protein sequence ID" value="GFK93808.1"/>
    <property type="molecule type" value="Genomic_DNA"/>
</dbReference>
<keyword evidence="4" id="KW-0949">S-adenosyl-L-methionine</keyword>
<comment type="cofactor">
    <cofactor evidence="1">
        <name>[4Fe-4S] cluster</name>
        <dbReference type="ChEBI" id="CHEBI:49883"/>
    </cofactor>
</comment>
<dbReference type="AlphaFoldDB" id="A0A6V8LU00"/>
<evidence type="ECO:0000256" key="7">
    <source>
        <dbReference type="ARBA" id="ARBA00023014"/>
    </source>
</evidence>
<dbReference type="InterPro" id="IPR034466">
    <property type="entry name" value="Methyltransferase_Class_B"/>
</dbReference>
<dbReference type="Gene3D" id="3.80.30.20">
    <property type="entry name" value="tm_1862 like domain"/>
    <property type="match status" value="1"/>
</dbReference>
<accession>A0A6V8LU00</accession>
<dbReference type="InterPro" id="IPR051198">
    <property type="entry name" value="BchE-like"/>
</dbReference>
<dbReference type="Pfam" id="PF02310">
    <property type="entry name" value="B12-binding"/>
    <property type="match status" value="1"/>
</dbReference>
<evidence type="ECO:0000259" key="8">
    <source>
        <dbReference type="PROSITE" id="PS51332"/>
    </source>
</evidence>
<dbReference type="PANTHER" id="PTHR43409:SF7">
    <property type="entry name" value="BLL1977 PROTEIN"/>
    <property type="match status" value="1"/>
</dbReference>
<evidence type="ECO:0000256" key="6">
    <source>
        <dbReference type="ARBA" id="ARBA00023004"/>
    </source>
</evidence>
<dbReference type="SFLD" id="SFLDG01082">
    <property type="entry name" value="B12-binding_domain_containing"/>
    <property type="match status" value="1"/>
</dbReference>
<keyword evidence="2 10" id="KW-0489">Methyltransferase</keyword>
<dbReference type="InterPro" id="IPR006638">
    <property type="entry name" value="Elp3/MiaA/NifB-like_rSAM"/>
</dbReference>
<dbReference type="InterPro" id="IPR058240">
    <property type="entry name" value="rSAM_sf"/>
</dbReference>
<reference evidence="10 11" key="2">
    <citation type="submission" date="2020-05" db="EMBL/GenBank/DDBJ databases">
        <title>Draft genome sequence of Desulfovibrio sp. strainFSS-1.</title>
        <authorList>
            <person name="Shimoshige H."/>
            <person name="Kobayashi H."/>
            <person name="Maekawa T."/>
        </authorList>
    </citation>
    <scope>NUCLEOTIDE SEQUENCE [LARGE SCALE GENOMIC DNA]</scope>
    <source>
        <strain evidence="10 11">SIID29052-01</strain>
    </source>
</reference>
<dbReference type="SMART" id="SM00729">
    <property type="entry name" value="Elp3"/>
    <property type="match status" value="1"/>
</dbReference>
<evidence type="ECO:0000256" key="1">
    <source>
        <dbReference type="ARBA" id="ARBA00001966"/>
    </source>
</evidence>
<dbReference type="GO" id="GO:0032259">
    <property type="term" value="P:methylation"/>
    <property type="evidence" value="ECO:0007669"/>
    <property type="project" value="UniProtKB-KW"/>
</dbReference>
<evidence type="ECO:0000256" key="4">
    <source>
        <dbReference type="ARBA" id="ARBA00022691"/>
    </source>
</evidence>
<sequence length="730" mass="81307">MKKVLIASPKLSGPPVGIAYVLADLKKHHIPYEYIDLEFTPLPEEAIRAGEYLCIGSGGMVGSWKFFHEFFAKVKGLSDTPLILGGPVTSCIQLELIFSQFGVDYIFLGEAEKRFAEFLTRLDRQEDVTDLPGLAWRNSDGVIMANRHVRRLDISKYDVSPEWTEVHVERHFGSASANHNLDYPIYHARGCIGNCTFCFPLYHGFTARKTELVILEMQKAVEAYPHMWGFSLMNETSFVRLDQAVEFCEAYKLSGIGKPWNCCLKGNIDLQILQVLKDAGCVHVFMGIESGNDDILKRMRKGITTKMVLEFYKAANLAGILTTGAIMFGSEGETEKHIQGTADFIIENDLYCTFFSMVTAYPGTAIYQRALRRGLISDEVAYLSNLEELQCEQGLHNGLLYGKTKNYDRINVSEVDDSRLYSVVMQQMRRINTHYLEKFTLQNFDPDTGSGECPFCASQVKVPLSPFPLVKAFCSQCRMIASVNYFQYSPLSRQAEMLSAVLRDKNIVVYGRGENARILRTHNLFGVEQGQYVCHVDGPTKDHYYFENPIVSIGDLGKLKYDVILLADAVPWTRKMLSSRGIPEETILDLLPPEWMQRISCLYSAQTGTLQLLPVDPGFAAHALGGACGLKSGDRIVLAPAGRYAISVAENLEELGLDVLAFIDNAKGGRGLYHGKAPILLPMEAGELDGAQILVATPSIRAMQELRMQIAAEIPGSSPICLVEALFPKI</sequence>
<name>A0A6V8LU00_9BACT</name>
<proteinExistence type="predicted"/>
<organism evidence="10 11">
    <name type="scientific">Fundidesulfovibrio magnetotacticus</name>
    <dbReference type="NCBI Taxonomy" id="2730080"/>
    <lineage>
        <taxon>Bacteria</taxon>
        <taxon>Pseudomonadati</taxon>
        <taxon>Thermodesulfobacteriota</taxon>
        <taxon>Desulfovibrionia</taxon>
        <taxon>Desulfovibrionales</taxon>
        <taxon>Desulfovibrionaceae</taxon>
        <taxon>Fundidesulfovibrio</taxon>
    </lineage>
</organism>
<dbReference type="SFLD" id="SFLDS00029">
    <property type="entry name" value="Radical_SAM"/>
    <property type="match status" value="1"/>
</dbReference>
<reference evidence="10 11" key="1">
    <citation type="submission" date="2020-04" db="EMBL/GenBank/DDBJ databases">
        <authorList>
            <consortium name="Desulfovibrio sp. FSS-1 genome sequencing consortium"/>
            <person name="Shimoshige H."/>
            <person name="Kobayashi H."/>
            <person name="Maekawa T."/>
        </authorList>
    </citation>
    <scope>NUCLEOTIDE SEQUENCE [LARGE SCALE GENOMIC DNA]</scope>
    <source>
        <strain evidence="10 11">SIID29052-01</strain>
    </source>
</reference>
<dbReference type="Pfam" id="PF04055">
    <property type="entry name" value="Radical_SAM"/>
    <property type="match status" value="1"/>
</dbReference>
<keyword evidence="7" id="KW-0411">Iron-sulfur</keyword>
<dbReference type="InterPro" id="IPR007197">
    <property type="entry name" value="rSAM"/>
</dbReference>
<evidence type="ECO:0000259" key="9">
    <source>
        <dbReference type="PROSITE" id="PS51918"/>
    </source>
</evidence>
<evidence type="ECO:0000256" key="5">
    <source>
        <dbReference type="ARBA" id="ARBA00022723"/>
    </source>
</evidence>
<feature type="domain" description="B12-binding" evidence="8">
    <location>
        <begin position="1"/>
        <end position="129"/>
    </location>
</feature>
<evidence type="ECO:0000256" key="3">
    <source>
        <dbReference type="ARBA" id="ARBA00022679"/>
    </source>
</evidence>
<protein>
    <submittedName>
        <fullName evidence="10">2-hydroxyethylphosphonate methyltransferase</fullName>
        <ecNumber evidence="10">2.1.1.308</ecNumber>
    </submittedName>
</protein>
<evidence type="ECO:0000256" key="2">
    <source>
        <dbReference type="ARBA" id="ARBA00022603"/>
    </source>
</evidence>
<feature type="domain" description="Radical SAM core" evidence="9">
    <location>
        <begin position="171"/>
        <end position="399"/>
    </location>
</feature>
<keyword evidence="5" id="KW-0479">Metal-binding</keyword>
<keyword evidence="11" id="KW-1185">Reference proteome</keyword>
<comment type="caution">
    <text evidence="10">The sequence shown here is derived from an EMBL/GenBank/DDBJ whole genome shotgun (WGS) entry which is preliminary data.</text>
</comment>
<dbReference type="EC" id="2.1.1.308" evidence="10"/>
<dbReference type="SUPFAM" id="SSF102114">
    <property type="entry name" value="Radical SAM enzymes"/>
    <property type="match status" value="1"/>
</dbReference>
<dbReference type="InterPro" id="IPR023404">
    <property type="entry name" value="rSAM_horseshoe"/>
</dbReference>
<dbReference type="GO" id="GO:0008168">
    <property type="term" value="F:methyltransferase activity"/>
    <property type="evidence" value="ECO:0007669"/>
    <property type="project" value="UniProtKB-KW"/>
</dbReference>
<keyword evidence="3 10" id="KW-0808">Transferase</keyword>
<dbReference type="GO" id="GO:0031419">
    <property type="term" value="F:cobalamin binding"/>
    <property type="evidence" value="ECO:0007669"/>
    <property type="project" value="InterPro"/>
</dbReference>
<dbReference type="GO" id="GO:0046872">
    <property type="term" value="F:metal ion binding"/>
    <property type="evidence" value="ECO:0007669"/>
    <property type="project" value="UniProtKB-KW"/>
</dbReference>
<dbReference type="GO" id="GO:0051539">
    <property type="term" value="F:4 iron, 4 sulfur cluster binding"/>
    <property type="evidence" value="ECO:0007669"/>
    <property type="project" value="UniProtKB-KW"/>
</dbReference>
<dbReference type="InterPro" id="IPR006158">
    <property type="entry name" value="Cobalamin-bd"/>
</dbReference>